<dbReference type="STRING" id="1121922.GCA_000428905_01436"/>
<dbReference type="GO" id="GO:0020037">
    <property type="term" value="F:heme binding"/>
    <property type="evidence" value="ECO:0007669"/>
    <property type="project" value="InterPro"/>
</dbReference>
<dbReference type="Proteomes" id="UP000006251">
    <property type="component" value="Unassembled WGS sequence"/>
</dbReference>
<protein>
    <submittedName>
        <fullName evidence="6">Hemoglobin</fullName>
    </submittedName>
</protein>
<dbReference type="AlphaFoldDB" id="K6YV08"/>
<organism evidence="6 7">
    <name type="scientific">Brumicola pallidula DSM 14239 = ACAM 615</name>
    <dbReference type="NCBI Taxonomy" id="1121922"/>
    <lineage>
        <taxon>Bacteria</taxon>
        <taxon>Pseudomonadati</taxon>
        <taxon>Pseudomonadota</taxon>
        <taxon>Gammaproteobacteria</taxon>
        <taxon>Alteromonadales</taxon>
        <taxon>Alteromonadaceae</taxon>
        <taxon>Brumicola</taxon>
    </lineage>
</organism>
<dbReference type="InterPro" id="IPR001486">
    <property type="entry name" value="Hemoglobin_trunc"/>
</dbReference>
<accession>K6YV08</accession>
<dbReference type="SUPFAM" id="SSF46458">
    <property type="entry name" value="Globin-like"/>
    <property type="match status" value="1"/>
</dbReference>
<dbReference type="Gene3D" id="1.10.490.10">
    <property type="entry name" value="Globins"/>
    <property type="match status" value="1"/>
</dbReference>
<dbReference type="CDD" id="cd00454">
    <property type="entry name" value="TrHb1_N"/>
    <property type="match status" value="1"/>
</dbReference>
<keyword evidence="3 5" id="KW-0479">Metal-binding</keyword>
<evidence type="ECO:0000256" key="4">
    <source>
        <dbReference type="ARBA" id="ARBA00023004"/>
    </source>
</evidence>
<evidence type="ECO:0000256" key="1">
    <source>
        <dbReference type="ARBA" id="ARBA00022448"/>
    </source>
</evidence>
<reference evidence="7" key="1">
    <citation type="journal article" date="2014" name="Environ. Microbiol.">
        <title>Comparative genomics of the marine bacterial genus Glaciecola reveals the high degree of genomic diversity and genomic characteristic for cold adaptation.</title>
        <authorList>
            <person name="Qin Q.L."/>
            <person name="Xie B.B."/>
            <person name="Yu Y."/>
            <person name="Shu Y.L."/>
            <person name="Rong J.C."/>
            <person name="Zhang Y.J."/>
            <person name="Zhao D.L."/>
            <person name="Chen X.L."/>
            <person name="Zhang X.Y."/>
            <person name="Chen B."/>
            <person name="Zhou B.C."/>
            <person name="Zhang Y.Z."/>
        </authorList>
    </citation>
    <scope>NUCLEOTIDE SEQUENCE [LARGE SCALE GENOMIC DNA]</scope>
    <source>
        <strain evidence="7">ACAM 615</strain>
    </source>
</reference>
<evidence type="ECO:0000313" key="7">
    <source>
        <dbReference type="Proteomes" id="UP000006251"/>
    </source>
</evidence>
<dbReference type="EMBL" id="BAEQ01000016">
    <property type="protein sequence ID" value="GAC27791.1"/>
    <property type="molecule type" value="Genomic_DNA"/>
</dbReference>
<keyword evidence="7" id="KW-1185">Reference proteome</keyword>
<dbReference type="InterPro" id="IPR009050">
    <property type="entry name" value="Globin-like_sf"/>
</dbReference>
<proteinExistence type="predicted"/>
<name>K6YV08_9ALTE</name>
<keyword evidence="2 5" id="KW-0349">Heme</keyword>
<comment type="caution">
    <text evidence="6">The sequence shown here is derived from an EMBL/GenBank/DDBJ whole genome shotgun (WGS) entry which is preliminary data.</text>
</comment>
<sequence length="115" mass="13228">MYQALGGKSKIEEIVDNYINEIAFDERTYAFFKDSNMQRVKEKLSEQLCVMAQGPCTYSGDSMEQVHSGMNITEADFNHGVDLFINAMNKADIPYMLQNRLLKAVAKTRDQMIYR</sequence>
<dbReference type="GO" id="GO:0046872">
    <property type="term" value="F:metal ion binding"/>
    <property type="evidence" value="ECO:0007669"/>
    <property type="project" value="UniProtKB-KW"/>
</dbReference>
<evidence type="ECO:0000256" key="5">
    <source>
        <dbReference type="PIRSR" id="PIRSR601486-1"/>
    </source>
</evidence>
<dbReference type="Pfam" id="PF01152">
    <property type="entry name" value="Bac_globin"/>
    <property type="match status" value="1"/>
</dbReference>
<keyword evidence="1" id="KW-0813">Transport</keyword>
<feature type="binding site" description="distal binding residue" evidence="5">
    <location>
        <position position="67"/>
    </location>
    <ligand>
        <name>heme</name>
        <dbReference type="ChEBI" id="CHEBI:30413"/>
    </ligand>
    <ligandPart>
        <name>Fe</name>
        <dbReference type="ChEBI" id="CHEBI:18248"/>
    </ligandPart>
</feature>
<gene>
    <name evidence="6" type="primary">glbN</name>
    <name evidence="6" type="ORF">GPAL_0911</name>
</gene>
<dbReference type="InterPro" id="IPR012292">
    <property type="entry name" value="Globin/Proto"/>
</dbReference>
<evidence type="ECO:0000256" key="3">
    <source>
        <dbReference type="ARBA" id="ARBA00022723"/>
    </source>
</evidence>
<keyword evidence="4 5" id="KW-0408">Iron</keyword>
<evidence type="ECO:0000256" key="2">
    <source>
        <dbReference type="ARBA" id="ARBA00022617"/>
    </source>
</evidence>
<dbReference type="GO" id="GO:0019825">
    <property type="term" value="F:oxygen binding"/>
    <property type="evidence" value="ECO:0007669"/>
    <property type="project" value="InterPro"/>
</dbReference>
<evidence type="ECO:0000313" key="6">
    <source>
        <dbReference type="EMBL" id="GAC27791.1"/>
    </source>
</evidence>